<protein>
    <submittedName>
        <fullName evidence="2">Uncharacterized protein</fullName>
    </submittedName>
</protein>
<reference evidence="2 3" key="1">
    <citation type="submission" date="2019-06" db="EMBL/GenBank/DDBJ databases">
        <title>Sequencing the genomes of 1000 actinobacteria strains.</title>
        <authorList>
            <person name="Klenk H.-P."/>
        </authorList>
    </citation>
    <scope>NUCLEOTIDE SEQUENCE [LARGE SCALE GENOMIC DNA]</scope>
    <source>
        <strain evidence="2 3">DSM 21776</strain>
    </source>
</reference>
<dbReference type="RefSeq" id="WP_141820218.1">
    <property type="nucleotide sequence ID" value="NZ_BAAAQC010000016.1"/>
</dbReference>
<sequence length="97" mass="10355">MRAVVVVRGMVDERDVWPYASFSESDGERTTLSVTVHDSQELVGVISTLTALGLEVVSTHLAPRPSAARLADDAGPEAISSSESDDPDRPSDDSEEL</sequence>
<evidence type="ECO:0000313" key="3">
    <source>
        <dbReference type="Proteomes" id="UP000320085"/>
    </source>
</evidence>
<gene>
    <name evidence="2" type="ORF">FHX52_0868</name>
</gene>
<accession>A0A543PUK8</accession>
<dbReference type="Proteomes" id="UP000320085">
    <property type="component" value="Unassembled WGS sequence"/>
</dbReference>
<evidence type="ECO:0000256" key="1">
    <source>
        <dbReference type="SAM" id="MobiDB-lite"/>
    </source>
</evidence>
<dbReference type="EMBL" id="VFQF01000001">
    <property type="protein sequence ID" value="TQN47753.1"/>
    <property type="molecule type" value="Genomic_DNA"/>
</dbReference>
<name>A0A543PUK8_9MICO</name>
<proteinExistence type="predicted"/>
<organism evidence="2 3">
    <name type="scientific">Humibacillus xanthopallidus</name>
    <dbReference type="NCBI Taxonomy" id="412689"/>
    <lineage>
        <taxon>Bacteria</taxon>
        <taxon>Bacillati</taxon>
        <taxon>Actinomycetota</taxon>
        <taxon>Actinomycetes</taxon>
        <taxon>Micrococcales</taxon>
        <taxon>Intrasporangiaceae</taxon>
        <taxon>Humibacillus</taxon>
    </lineage>
</organism>
<dbReference type="AlphaFoldDB" id="A0A543PUK8"/>
<evidence type="ECO:0000313" key="2">
    <source>
        <dbReference type="EMBL" id="TQN47753.1"/>
    </source>
</evidence>
<feature type="region of interest" description="Disordered" evidence="1">
    <location>
        <begin position="66"/>
        <end position="97"/>
    </location>
</feature>
<dbReference type="OrthoDB" id="4870099at2"/>
<comment type="caution">
    <text evidence="2">The sequence shown here is derived from an EMBL/GenBank/DDBJ whole genome shotgun (WGS) entry which is preliminary data.</text>
</comment>
<feature type="compositionally biased region" description="Basic and acidic residues" evidence="1">
    <location>
        <begin position="87"/>
        <end position="97"/>
    </location>
</feature>